<proteinExistence type="predicted"/>
<comment type="caution">
    <text evidence="1">The sequence shown here is derived from an EMBL/GenBank/DDBJ whole genome shotgun (WGS) entry which is preliminary data.</text>
</comment>
<accession>A0A9W8U350</accession>
<organism evidence="1 2">
    <name type="scientific">Lentinula detonsa</name>
    <dbReference type="NCBI Taxonomy" id="2804962"/>
    <lineage>
        <taxon>Eukaryota</taxon>
        <taxon>Fungi</taxon>
        <taxon>Dikarya</taxon>
        <taxon>Basidiomycota</taxon>
        <taxon>Agaricomycotina</taxon>
        <taxon>Agaricomycetes</taxon>
        <taxon>Agaricomycetidae</taxon>
        <taxon>Agaricales</taxon>
        <taxon>Marasmiineae</taxon>
        <taxon>Omphalotaceae</taxon>
        <taxon>Lentinula</taxon>
    </lineage>
</organism>
<reference evidence="1 2" key="1">
    <citation type="journal article" date="2023" name="Proc. Natl. Acad. Sci. U.S.A.">
        <title>A global phylogenomic analysis of the shiitake genus Lentinula.</title>
        <authorList>
            <person name="Sierra-Patev S."/>
            <person name="Min B."/>
            <person name="Naranjo-Ortiz M."/>
            <person name="Looney B."/>
            <person name="Konkel Z."/>
            <person name="Slot J.C."/>
            <person name="Sakamoto Y."/>
            <person name="Steenwyk J.L."/>
            <person name="Rokas A."/>
            <person name="Carro J."/>
            <person name="Camarero S."/>
            <person name="Ferreira P."/>
            <person name="Molpeceres G."/>
            <person name="Ruiz-Duenas F.J."/>
            <person name="Serrano A."/>
            <person name="Henrissat B."/>
            <person name="Drula E."/>
            <person name="Hughes K.W."/>
            <person name="Mata J.L."/>
            <person name="Ishikawa N.K."/>
            <person name="Vargas-Isla R."/>
            <person name="Ushijima S."/>
            <person name="Smith C.A."/>
            <person name="Donoghue J."/>
            <person name="Ahrendt S."/>
            <person name="Andreopoulos W."/>
            <person name="He G."/>
            <person name="LaButti K."/>
            <person name="Lipzen A."/>
            <person name="Ng V."/>
            <person name="Riley R."/>
            <person name="Sandor L."/>
            <person name="Barry K."/>
            <person name="Martinez A.T."/>
            <person name="Xiao Y."/>
            <person name="Gibbons J.G."/>
            <person name="Terashima K."/>
            <person name="Grigoriev I.V."/>
            <person name="Hibbett D."/>
        </authorList>
    </citation>
    <scope>NUCLEOTIDE SEQUENCE [LARGE SCALE GENOMIC DNA]</scope>
    <source>
        <strain evidence="1 2">TFB7810</strain>
    </source>
</reference>
<dbReference type="PANTHER" id="PTHR28037:SF1">
    <property type="entry name" value="ALCOHOL O-ACETYLTRANSFERASE 1-RELATED"/>
    <property type="match status" value="1"/>
</dbReference>
<dbReference type="InterPro" id="IPR023213">
    <property type="entry name" value="CAT-like_dom_sf"/>
</dbReference>
<gene>
    <name evidence="1" type="ORF">DFH05DRAFT_114308</name>
</gene>
<dbReference type="Proteomes" id="UP001142393">
    <property type="component" value="Unassembled WGS sequence"/>
</dbReference>
<sequence length="497" mass="56502">MHLQNPTRLERRLGDTEASYFLPSRESGVNDMYLHLGFSAQPRTLARDRLAHVWAILRLKHPLLACSVEIHNYDDIRFVSKPYASTEATLCSANENILYRQGTKAELIDSYLNGPRTLSTERLSCLILSQEHSYVDESVISSNDTEDWFDYDLMLCTTHFVGDGMALHQCANDLFTLLSSKKSTGELHDILKEEWRFRFGGQYSEISLPKSLEERLPQYSGKFQKTASIVDFELSQGRLLGGHSFPRRRGDDRRTVVPTVAFDEDRTRQVLKLCKSHNVSISSALFAICNIAWLRTRNDDPHLPTMMYSALNLRPHLLPDDLNDSYWFIAISYFNVVLPGFLPTTDVEKTFWHRARSAKEQSTRAAKNSMVIPRSKEMAKERGDRARRWAREDDGYDTGIPSPPLTATIMSKPPSAALIGLSLLGNLDGIYKHSAFPEIKLHTLTTGSRQRSGAMLLFGYTFVGKLWISLGYDENGFEKGIVEKFWKNVLTSMDTLL</sequence>
<dbReference type="PANTHER" id="PTHR28037">
    <property type="entry name" value="ALCOHOL O-ACETYLTRANSFERASE 1-RELATED"/>
    <property type="match status" value="1"/>
</dbReference>
<dbReference type="EMBL" id="JANVFU010000001">
    <property type="protein sequence ID" value="KAJ3750772.1"/>
    <property type="molecule type" value="Genomic_DNA"/>
</dbReference>
<dbReference type="SUPFAM" id="SSF52777">
    <property type="entry name" value="CoA-dependent acyltransferases"/>
    <property type="match status" value="1"/>
</dbReference>
<evidence type="ECO:0008006" key="3">
    <source>
        <dbReference type="Google" id="ProtNLM"/>
    </source>
</evidence>
<evidence type="ECO:0000313" key="1">
    <source>
        <dbReference type="EMBL" id="KAJ3750772.1"/>
    </source>
</evidence>
<dbReference type="InterPro" id="IPR052058">
    <property type="entry name" value="Alcohol_O-acetyltransferase"/>
</dbReference>
<dbReference type="Gene3D" id="3.30.559.30">
    <property type="entry name" value="Nonribosomal peptide synthetase, condensation domain"/>
    <property type="match status" value="1"/>
</dbReference>
<dbReference type="AlphaFoldDB" id="A0A9W8U350"/>
<evidence type="ECO:0000313" key="2">
    <source>
        <dbReference type="Proteomes" id="UP001142393"/>
    </source>
</evidence>
<protein>
    <recommendedName>
        <fullName evidence="3">Alcohol acetyltransferase</fullName>
    </recommendedName>
</protein>
<keyword evidence="2" id="KW-1185">Reference proteome</keyword>
<name>A0A9W8U350_9AGAR</name>
<dbReference type="Gene3D" id="3.30.559.10">
    <property type="entry name" value="Chloramphenicol acetyltransferase-like domain"/>
    <property type="match status" value="1"/>
</dbReference>